<proteinExistence type="predicted"/>
<name>A0A9D1XDL0_9FIRM</name>
<evidence type="ECO:0000313" key="1">
    <source>
        <dbReference type="EMBL" id="HIX77529.1"/>
    </source>
</evidence>
<feature type="non-terminal residue" evidence="1">
    <location>
        <position position="1"/>
    </location>
</feature>
<dbReference type="EMBL" id="DXEK01000137">
    <property type="protein sequence ID" value="HIX77529.1"/>
    <property type="molecule type" value="Genomic_DNA"/>
</dbReference>
<sequence length="62" mass="7421">YGFMYKYEPELSTNIEISRQNKKIIFSVLTKKRCVKNRSPEQLQTRLKTQIFFKDQTSGDML</sequence>
<gene>
    <name evidence="1" type="ORF">H9734_08045</name>
</gene>
<reference evidence="1" key="1">
    <citation type="journal article" date="2021" name="PeerJ">
        <title>Extensive microbial diversity within the chicken gut microbiome revealed by metagenomics and culture.</title>
        <authorList>
            <person name="Gilroy R."/>
            <person name="Ravi A."/>
            <person name="Getino M."/>
            <person name="Pursley I."/>
            <person name="Horton D.L."/>
            <person name="Alikhan N.F."/>
            <person name="Baker D."/>
            <person name="Gharbi K."/>
            <person name="Hall N."/>
            <person name="Watson M."/>
            <person name="Adriaenssens E.M."/>
            <person name="Foster-Nyarko E."/>
            <person name="Jarju S."/>
            <person name="Secka A."/>
            <person name="Antonio M."/>
            <person name="Oren A."/>
            <person name="Chaudhuri R.R."/>
            <person name="La Ragione R."/>
            <person name="Hildebrand F."/>
            <person name="Pallen M.J."/>
        </authorList>
    </citation>
    <scope>NUCLEOTIDE SEQUENCE</scope>
    <source>
        <strain evidence="1">CHK183-1962</strain>
    </source>
</reference>
<organism evidence="1 2">
    <name type="scientific">Candidatus Fusicatenibacter merdavium</name>
    <dbReference type="NCBI Taxonomy" id="2838600"/>
    <lineage>
        <taxon>Bacteria</taxon>
        <taxon>Bacillati</taxon>
        <taxon>Bacillota</taxon>
        <taxon>Clostridia</taxon>
        <taxon>Lachnospirales</taxon>
        <taxon>Lachnospiraceae</taxon>
        <taxon>Fusicatenibacter</taxon>
    </lineage>
</organism>
<accession>A0A9D1XDL0</accession>
<comment type="caution">
    <text evidence="1">The sequence shown here is derived from an EMBL/GenBank/DDBJ whole genome shotgun (WGS) entry which is preliminary data.</text>
</comment>
<dbReference type="AlphaFoldDB" id="A0A9D1XDL0"/>
<protein>
    <submittedName>
        <fullName evidence="1">Uncharacterized protein</fullName>
    </submittedName>
</protein>
<dbReference type="Proteomes" id="UP000886890">
    <property type="component" value="Unassembled WGS sequence"/>
</dbReference>
<reference evidence="1" key="2">
    <citation type="submission" date="2021-04" db="EMBL/GenBank/DDBJ databases">
        <authorList>
            <person name="Gilroy R."/>
        </authorList>
    </citation>
    <scope>NUCLEOTIDE SEQUENCE</scope>
    <source>
        <strain evidence="1">CHK183-1962</strain>
    </source>
</reference>
<evidence type="ECO:0000313" key="2">
    <source>
        <dbReference type="Proteomes" id="UP000886890"/>
    </source>
</evidence>